<dbReference type="InterPro" id="IPR036097">
    <property type="entry name" value="HisK_dim/P_sf"/>
</dbReference>
<keyword evidence="8 14" id="KW-0547">Nucleotide-binding</keyword>
<keyword evidence="7 14" id="KW-0812">Transmembrane</keyword>
<dbReference type="InterPro" id="IPR050428">
    <property type="entry name" value="TCS_sensor_his_kinase"/>
</dbReference>
<dbReference type="EMBL" id="JAWIIV010000002">
    <property type="protein sequence ID" value="MEC4718437.1"/>
    <property type="molecule type" value="Genomic_DNA"/>
</dbReference>
<gene>
    <name evidence="17" type="ORF">RY831_04720</name>
</gene>
<dbReference type="Pfam" id="PF00672">
    <property type="entry name" value="HAMP"/>
    <property type="match status" value="1"/>
</dbReference>
<evidence type="ECO:0000259" key="16">
    <source>
        <dbReference type="PROSITE" id="PS50885"/>
    </source>
</evidence>
<dbReference type="CDD" id="cd00075">
    <property type="entry name" value="HATPase"/>
    <property type="match status" value="1"/>
</dbReference>
<evidence type="ECO:0000256" key="3">
    <source>
        <dbReference type="ARBA" id="ARBA00022475"/>
    </source>
</evidence>
<evidence type="ECO:0000259" key="15">
    <source>
        <dbReference type="PROSITE" id="PS50109"/>
    </source>
</evidence>
<feature type="transmembrane region" description="Helical" evidence="14">
    <location>
        <begin position="14"/>
        <end position="33"/>
    </location>
</feature>
<keyword evidence="11 14" id="KW-1133">Transmembrane helix</keyword>
<dbReference type="NCBIfam" id="TIGR01386">
    <property type="entry name" value="cztS_silS_copS"/>
    <property type="match status" value="1"/>
</dbReference>
<evidence type="ECO:0000256" key="9">
    <source>
        <dbReference type="ARBA" id="ARBA00022777"/>
    </source>
</evidence>
<dbReference type="CDD" id="cd00082">
    <property type="entry name" value="HisKA"/>
    <property type="match status" value="1"/>
</dbReference>
<dbReference type="SUPFAM" id="SSF47384">
    <property type="entry name" value="Homodimeric domain of signal transducing histidine kinase"/>
    <property type="match status" value="1"/>
</dbReference>
<keyword evidence="3 14" id="KW-1003">Cell membrane</keyword>
<dbReference type="CDD" id="cd06225">
    <property type="entry name" value="HAMP"/>
    <property type="match status" value="1"/>
</dbReference>
<comment type="catalytic activity">
    <reaction evidence="1 14">
        <text>ATP + protein L-histidine = ADP + protein N-phospho-L-histidine.</text>
        <dbReference type="EC" id="2.7.13.3"/>
    </reaction>
</comment>
<feature type="transmembrane region" description="Helical" evidence="14">
    <location>
        <begin position="173"/>
        <end position="192"/>
    </location>
</feature>
<dbReference type="InterPro" id="IPR003594">
    <property type="entry name" value="HATPase_dom"/>
</dbReference>
<dbReference type="Gene3D" id="1.10.287.130">
    <property type="match status" value="1"/>
</dbReference>
<dbReference type="InterPro" id="IPR003660">
    <property type="entry name" value="HAMP_dom"/>
</dbReference>
<keyword evidence="6 14" id="KW-0808">Transferase</keyword>
<name>A0ABU6J532_9BURK</name>
<keyword evidence="12 14" id="KW-0902">Two-component regulatory system</keyword>
<evidence type="ECO:0000256" key="10">
    <source>
        <dbReference type="ARBA" id="ARBA00022840"/>
    </source>
</evidence>
<dbReference type="PROSITE" id="PS50885">
    <property type="entry name" value="HAMP"/>
    <property type="match status" value="1"/>
</dbReference>
<keyword evidence="18" id="KW-1185">Reference proteome</keyword>
<dbReference type="Gene3D" id="6.10.340.10">
    <property type="match status" value="1"/>
</dbReference>
<dbReference type="Gene3D" id="3.30.565.10">
    <property type="entry name" value="Histidine kinase-like ATPase, C-terminal domain"/>
    <property type="match status" value="1"/>
</dbReference>
<dbReference type="InterPro" id="IPR048590">
    <property type="entry name" value="CusS-like_sensor"/>
</dbReference>
<keyword evidence="9 14" id="KW-0418">Kinase</keyword>
<evidence type="ECO:0000256" key="4">
    <source>
        <dbReference type="ARBA" id="ARBA00022519"/>
    </source>
</evidence>
<comment type="caution">
    <text evidence="17">The sequence shown here is derived from an EMBL/GenBank/DDBJ whole genome shotgun (WGS) entry which is preliminary data.</text>
</comment>
<evidence type="ECO:0000256" key="14">
    <source>
        <dbReference type="RuleBase" id="RU364088"/>
    </source>
</evidence>
<reference evidence="17 18" key="1">
    <citation type="submission" date="2023-10" db="EMBL/GenBank/DDBJ databases">
        <title>Noviherbaspirillum sp. CPCC 100848 genome assembly.</title>
        <authorList>
            <person name="Li X.Y."/>
            <person name="Fang X.M."/>
        </authorList>
    </citation>
    <scope>NUCLEOTIDE SEQUENCE [LARGE SCALE GENOMIC DNA]</scope>
    <source>
        <strain evidence="17 18">CPCC 100848</strain>
    </source>
</reference>
<proteinExistence type="predicted"/>
<evidence type="ECO:0000256" key="1">
    <source>
        <dbReference type="ARBA" id="ARBA00000085"/>
    </source>
</evidence>
<protein>
    <recommendedName>
        <fullName evidence="14">Sensor protein</fullName>
        <ecNumber evidence="14">2.7.13.3</ecNumber>
    </recommendedName>
</protein>
<evidence type="ECO:0000256" key="5">
    <source>
        <dbReference type="ARBA" id="ARBA00022553"/>
    </source>
</evidence>
<dbReference type="EC" id="2.7.13.3" evidence="14"/>
<organism evidence="17 18">
    <name type="scientific">Noviherbaspirillum album</name>
    <dbReference type="NCBI Taxonomy" id="3080276"/>
    <lineage>
        <taxon>Bacteria</taxon>
        <taxon>Pseudomonadati</taxon>
        <taxon>Pseudomonadota</taxon>
        <taxon>Betaproteobacteria</taxon>
        <taxon>Burkholderiales</taxon>
        <taxon>Oxalobacteraceae</taxon>
        <taxon>Noviherbaspirillum</taxon>
    </lineage>
</organism>
<dbReference type="SMART" id="SM00388">
    <property type="entry name" value="HisKA"/>
    <property type="match status" value="1"/>
</dbReference>
<evidence type="ECO:0000256" key="2">
    <source>
        <dbReference type="ARBA" id="ARBA00004533"/>
    </source>
</evidence>
<keyword evidence="10 14" id="KW-0067">ATP-binding</keyword>
<comment type="subcellular location">
    <subcellularLocation>
        <location evidence="2 14">Cell inner membrane</location>
    </subcellularLocation>
</comment>
<dbReference type="Pfam" id="PF00512">
    <property type="entry name" value="HisKA"/>
    <property type="match status" value="1"/>
</dbReference>
<dbReference type="RefSeq" id="WP_326505159.1">
    <property type="nucleotide sequence ID" value="NZ_JAWIIV010000002.1"/>
</dbReference>
<feature type="domain" description="HAMP" evidence="16">
    <location>
        <begin position="193"/>
        <end position="246"/>
    </location>
</feature>
<dbReference type="InterPro" id="IPR004358">
    <property type="entry name" value="Sig_transdc_His_kin-like_C"/>
</dbReference>
<dbReference type="InterPro" id="IPR036890">
    <property type="entry name" value="HATPase_C_sf"/>
</dbReference>
<comment type="function">
    <text evidence="14">Member of a two-component regulatory system.</text>
</comment>
<dbReference type="PRINTS" id="PR00344">
    <property type="entry name" value="BCTRLSENSOR"/>
</dbReference>
<evidence type="ECO:0000256" key="6">
    <source>
        <dbReference type="ARBA" id="ARBA00022679"/>
    </source>
</evidence>
<dbReference type="InterPro" id="IPR005467">
    <property type="entry name" value="His_kinase_dom"/>
</dbReference>
<dbReference type="Proteomes" id="UP001352263">
    <property type="component" value="Unassembled WGS sequence"/>
</dbReference>
<dbReference type="SUPFAM" id="SSF55874">
    <property type="entry name" value="ATPase domain of HSP90 chaperone/DNA topoisomerase II/histidine kinase"/>
    <property type="match status" value="1"/>
</dbReference>
<evidence type="ECO:0000313" key="17">
    <source>
        <dbReference type="EMBL" id="MEC4718437.1"/>
    </source>
</evidence>
<dbReference type="PANTHER" id="PTHR45436">
    <property type="entry name" value="SENSOR HISTIDINE KINASE YKOH"/>
    <property type="match status" value="1"/>
</dbReference>
<evidence type="ECO:0000313" key="18">
    <source>
        <dbReference type="Proteomes" id="UP001352263"/>
    </source>
</evidence>
<dbReference type="GO" id="GO:0004673">
    <property type="term" value="F:protein histidine kinase activity"/>
    <property type="evidence" value="ECO:0007669"/>
    <property type="project" value="UniProtKB-EC"/>
</dbReference>
<accession>A0ABU6J532</accession>
<dbReference type="PANTHER" id="PTHR45436:SF3">
    <property type="entry name" value="SENSOR HISTIDINE KINASE HPRS"/>
    <property type="match status" value="1"/>
</dbReference>
<evidence type="ECO:0000256" key="12">
    <source>
        <dbReference type="ARBA" id="ARBA00023012"/>
    </source>
</evidence>
<dbReference type="InterPro" id="IPR006290">
    <property type="entry name" value="CztS_silS_copS"/>
</dbReference>
<evidence type="ECO:0000256" key="7">
    <source>
        <dbReference type="ARBA" id="ARBA00022692"/>
    </source>
</evidence>
<keyword evidence="13 14" id="KW-0472">Membrane</keyword>
<dbReference type="Pfam" id="PF02518">
    <property type="entry name" value="HATPase_c"/>
    <property type="match status" value="1"/>
</dbReference>
<keyword evidence="4 14" id="KW-0997">Cell inner membrane</keyword>
<keyword evidence="5" id="KW-0597">Phosphoprotein</keyword>
<feature type="domain" description="Histidine kinase" evidence="15">
    <location>
        <begin position="254"/>
        <end position="468"/>
    </location>
</feature>
<evidence type="ECO:0000256" key="13">
    <source>
        <dbReference type="ARBA" id="ARBA00023136"/>
    </source>
</evidence>
<evidence type="ECO:0000256" key="8">
    <source>
        <dbReference type="ARBA" id="ARBA00022741"/>
    </source>
</evidence>
<dbReference type="SMART" id="SM00304">
    <property type="entry name" value="HAMP"/>
    <property type="match status" value="1"/>
</dbReference>
<sequence length="470" mass="51566">MIARLPMTLTGKLASLYAIATLIILACVGTYLYRALASQLAARDDHELVEKIEQFRHILLETPDSAAIIKDKHRFIDAAMGHHGLIVMLVDVNGQTLMKNHDAAGALTPSQIVPIGQEPHPRLIWNWEYASGKTARTIVAWAKLDKAAEPVKVVVGRTASERTQLLADYLQEVLAAMIGASVLAALLGYLAVRRALRPLKIIASQAHSITAQHLERRLDAHLAPPEMQTLVASFNAVLDRLQDSFQRLSQFSADLAHDLRTPLYNLTMQTQVALSQPRSNEEYIALFSSSLEEYERLSRMVESMLFLARADNAQVALSVQALNAFNELQRIADYFEGIAEDAKVKITVDGQGTIAADPALFRRAVSNLVANAIRFTPAGNTVRLYLERGSTSNVIGVANPGSGIEQAHLARIFDRFYRADQSRSRSGSSTGLGLAIVDSIMKLHGGKVEVESVLNGMTTFRLRFPVKPPS</sequence>
<dbReference type="InterPro" id="IPR003661">
    <property type="entry name" value="HisK_dim/P_dom"/>
</dbReference>
<dbReference type="PROSITE" id="PS51257">
    <property type="entry name" value="PROKAR_LIPOPROTEIN"/>
    <property type="match status" value="1"/>
</dbReference>
<dbReference type="SMART" id="SM00387">
    <property type="entry name" value="HATPase_c"/>
    <property type="match status" value="1"/>
</dbReference>
<dbReference type="Pfam" id="PF21085">
    <property type="entry name" value="CusS"/>
    <property type="match status" value="1"/>
</dbReference>
<dbReference type="PROSITE" id="PS50109">
    <property type="entry name" value="HIS_KIN"/>
    <property type="match status" value="1"/>
</dbReference>
<evidence type="ECO:0000256" key="11">
    <source>
        <dbReference type="ARBA" id="ARBA00022989"/>
    </source>
</evidence>